<feature type="transmembrane region" description="Helical" evidence="2">
    <location>
        <begin position="482"/>
        <end position="505"/>
    </location>
</feature>
<keyword evidence="2" id="KW-1133">Transmembrane helix</keyword>
<organism evidence="3 4">
    <name type="scientific">Chionoecetes opilio</name>
    <name type="common">Atlantic snow crab</name>
    <name type="synonym">Cancer opilio</name>
    <dbReference type="NCBI Taxonomy" id="41210"/>
    <lineage>
        <taxon>Eukaryota</taxon>
        <taxon>Metazoa</taxon>
        <taxon>Ecdysozoa</taxon>
        <taxon>Arthropoda</taxon>
        <taxon>Crustacea</taxon>
        <taxon>Multicrustacea</taxon>
        <taxon>Malacostraca</taxon>
        <taxon>Eumalacostraca</taxon>
        <taxon>Eucarida</taxon>
        <taxon>Decapoda</taxon>
        <taxon>Pleocyemata</taxon>
        <taxon>Brachyura</taxon>
        <taxon>Eubrachyura</taxon>
        <taxon>Majoidea</taxon>
        <taxon>Majidae</taxon>
        <taxon>Chionoecetes</taxon>
    </lineage>
</organism>
<comment type="caution">
    <text evidence="3">The sequence shown here is derived from an EMBL/GenBank/DDBJ whole genome shotgun (WGS) entry which is preliminary data.</text>
</comment>
<feature type="region of interest" description="Disordered" evidence="1">
    <location>
        <begin position="605"/>
        <end position="624"/>
    </location>
</feature>
<dbReference type="AlphaFoldDB" id="A0A8J5CQV3"/>
<sequence length="624" mass="70412">MHITPPFLDARILDGVAVVYLLPHTNVTTFNANGVCIPHILKLLESCRRVDVVWDSYIASSIKESTRKKRGKGVRRKVGGPTKVPSNWPDFLRDSTNKEELFQFLSDKVGSNDWPDGKEVFITSGTDVISRGSDHSMPRCDHEEADTRIVVHLKDALDKGCTTCLVRTVDTDVVVILIGKYHSLTSQHQMAAIWVAFGTGKNFMYLDINAICYALGKDRSTALPMFHSFTGCDTTSAFFGKGKKSVWEAWNAYVEVTEAFNNLMNHPYMTVTVNCKEFQLLERFTVIIYNKKSNLDSVNEARRELFSQKNRTMENIPPTQEALLQHTLRAVYQAGIWATSDHCEQKPPTSEGFGWTLESATKTWRPVCSNLPVASQACSRLIKWLQKRHVHVWRTMLMQEGAVEVHITLQLPMETGYIMKGNNAKLPAPILSIQGLFALVTGLFDIYSLSLAEPGSSHYGFYLFSYDFVYAGNLNVRNSLMLFGGITAAGGLSLIVTSVLLLQGLRKENEMCLDLSLQENEMRLEPWIWCMAVFTAWRSLVIIYASIVNDMVFTYHILMCLLWILFILGNIYAWLVVHSFYHELCEISKLEDVARVKMEVMSSFSASRPTTPGTKSDVTTKMIP</sequence>
<evidence type="ECO:0000256" key="2">
    <source>
        <dbReference type="SAM" id="Phobius"/>
    </source>
</evidence>
<reference evidence="3" key="1">
    <citation type="submission" date="2020-07" db="EMBL/GenBank/DDBJ databases">
        <title>The High-quality genome of the commercially important snow crab, Chionoecetes opilio.</title>
        <authorList>
            <person name="Jeong J.-H."/>
            <person name="Ryu S."/>
        </authorList>
    </citation>
    <scope>NUCLEOTIDE SEQUENCE</scope>
    <source>
        <strain evidence="3">MADBK_172401_WGS</strain>
        <tissue evidence="3">Digestive gland</tissue>
    </source>
</reference>
<name>A0A8J5CQV3_CHIOP</name>
<accession>A0A8J5CQV3</accession>
<evidence type="ECO:0000313" key="4">
    <source>
        <dbReference type="Proteomes" id="UP000770661"/>
    </source>
</evidence>
<feature type="transmembrane region" description="Helical" evidence="2">
    <location>
        <begin position="526"/>
        <end position="547"/>
    </location>
</feature>
<keyword evidence="2" id="KW-0812">Transmembrane</keyword>
<evidence type="ECO:0000256" key="1">
    <source>
        <dbReference type="SAM" id="MobiDB-lite"/>
    </source>
</evidence>
<dbReference type="EMBL" id="JACEEZ010017375">
    <property type="protein sequence ID" value="KAG0717586.1"/>
    <property type="molecule type" value="Genomic_DNA"/>
</dbReference>
<evidence type="ECO:0000313" key="3">
    <source>
        <dbReference type="EMBL" id="KAG0717586.1"/>
    </source>
</evidence>
<keyword evidence="2" id="KW-0472">Membrane</keyword>
<protein>
    <submittedName>
        <fullName evidence="3">Uncharacterized protein</fullName>
    </submittedName>
</protein>
<dbReference type="Proteomes" id="UP000770661">
    <property type="component" value="Unassembled WGS sequence"/>
</dbReference>
<dbReference type="OrthoDB" id="6351228at2759"/>
<dbReference type="PANTHER" id="PTHR46704">
    <property type="entry name" value="CXC DOMAIN-CONTAINING PROTEIN-RELATED"/>
    <property type="match status" value="1"/>
</dbReference>
<keyword evidence="4" id="KW-1185">Reference proteome</keyword>
<proteinExistence type="predicted"/>
<feature type="transmembrane region" description="Helical" evidence="2">
    <location>
        <begin position="553"/>
        <end position="577"/>
    </location>
</feature>
<gene>
    <name evidence="3" type="ORF">GWK47_054104</name>
</gene>
<dbReference type="PANTHER" id="PTHR46704:SF9">
    <property type="entry name" value="BHLH DOMAIN-CONTAINING PROTEIN"/>
    <property type="match status" value="1"/>
</dbReference>